<dbReference type="SUPFAM" id="SSF49695">
    <property type="entry name" value="gamma-Crystallin-like"/>
    <property type="match status" value="1"/>
</dbReference>
<sequence length="97" mass="10423">SDASTFDVAEVWTDHNREGSDGILVLDSLPTCCLNFVSPFIDSISSLQVFPGFLCGFFVDINCSGPGFNLTNKYISDLNGGIFQDSISSMSCDALPK</sequence>
<dbReference type="EMBL" id="JASBNA010000068">
    <property type="protein sequence ID" value="KAK7678662.1"/>
    <property type="molecule type" value="Genomic_DNA"/>
</dbReference>
<evidence type="ECO:0000313" key="1">
    <source>
        <dbReference type="EMBL" id="KAK7678662.1"/>
    </source>
</evidence>
<proteinExistence type="predicted"/>
<accession>A0AAW0FH69</accession>
<protein>
    <submittedName>
        <fullName evidence="1">Uncharacterized protein</fullName>
    </submittedName>
</protein>
<dbReference type="InterPro" id="IPR011024">
    <property type="entry name" value="G_crystallin-like"/>
</dbReference>
<feature type="non-terminal residue" evidence="1">
    <location>
        <position position="1"/>
    </location>
</feature>
<organism evidence="1 2">
    <name type="scientific">Cerrena zonata</name>
    <dbReference type="NCBI Taxonomy" id="2478898"/>
    <lineage>
        <taxon>Eukaryota</taxon>
        <taxon>Fungi</taxon>
        <taxon>Dikarya</taxon>
        <taxon>Basidiomycota</taxon>
        <taxon>Agaricomycotina</taxon>
        <taxon>Agaricomycetes</taxon>
        <taxon>Polyporales</taxon>
        <taxon>Cerrenaceae</taxon>
        <taxon>Cerrena</taxon>
    </lineage>
</organism>
<dbReference type="Gene3D" id="2.60.20.10">
    <property type="entry name" value="Crystallins"/>
    <property type="match status" value="1"/>
</dbReference>
<comment type="caution">
    <text evidence="1">The sequence shown here is derived from an EMBL/GenBank/DDBJ whole genome shotgun (WGS) entry which is preliminary data.</text>
</comment>
<gene>
    <name evidence="1" type="ORF">QCA50_018243</name>
</gene>
<name>A0AAW0FH69_9APHY</name>
<keyword evidence="2" id="KW-1185">Reference proteome</keyword>
<reference evidence="1 2" key="1">
    <citation type="submission" date="2022-09" db="EMBL/GenBank/DDBJ databases">
        <authorList>
            <person name="Palmer J.M."/>
        </authorList>
    </citation>
    <scope>NUCLEOTIDE SEQUENCE [LARGE SCALE GENOMIC DNA]</scope>
    <source>
        <strain evidence="1 2">DSM 7382</strain>
    </source>
</reference>
<dbReference type="AlphaFoldDB" id="A0AAW0FH69"/>
<dbReference type="Proteomes" id="UP001385951">
    <property type="component" value="Unassembled WGS sequence"/>
</dbReference>
<evidence type="ECO:0000313" key="2">
    <source>
        <dbReference type="Proteomes" id="UP001385951"/>
    </source>
</evidence>